<dbReference type="PROSITE" id="PS01033">
    <property type="entry name" value="GLOBIN"/>
    <property type="match status" value="1"/>
</dbReference>
<keyword evidence="5" id="KW-0813">Transport</keyword>
<dbReference type="SUPFAM" id="SSF46458">
    <property type="entry name" value="Globin-like"/>
    <property type="match status" value="1"/>
</dbReference>
<dbReference type="GO" id="GO:0046872">
    <property type="term" value="F:metal ion binding"/>
    <property type="evidence" value="ECO:0007669"/>
    <property type="project" value="UniProtKB-KW"/>
</dbReference>
<dbReference type="STRING" id="258594.RPA3709"/>
<dbReference type="GO" id="GO:0020037">
    <property type="term" value="F:heme binding"/>
    <property type="evidence" value="ECO:0007669"/>
    <property type="project" value="InterPro"/>
</dbReference>
<dbReference type="InterPro" id="IPR012292">
    <property type="entry name" value="Globin/Proto"/>
</dbReference>
<evidence type="ECO:0000256" key="4">
    <source>
        <dbReference type="ARBA" id="ARBA00023004"/>
    </source>
</evidence>
<dbReference type="GO" id="GO:0071500">
    <property type="term" value="P:cellular response to nitrosative stress"/>
    <property type="evidence" value="ECO:0007669"/>
    <property type="project" value="TreeGrafter"/>
</dbReference>
<evidence type="ECO:0000256" key="2">
    <source>
        <dbReference type="ARBA" id="ARBA00022621"/>
    </source>
</evidence>
<evidence type="ECO:0000256" key="1">
    <source>
        <dbReference type="ARBA" id="ARBA00022617"/>
    </source>
</evidence>
<dbReference type="EMBL" id="BX572605">
    <property type="protein sequence ID" value="CAE29150.1"/>
    <property type="molecule type" value="Genomic_DNA"/>
</dbReference>
<feature type="domain" description="Globin" evidence="6">
    <location>
        <begin position="1"/>
        <end position="135"/>
    </location>
</feature>
<dbReference type="Pfam" id="PF00042">
    <property type="entry name" value="Globin"/>
    <property type="match status" value="1"/>
</dbReference>
<dbReference type="eggNOG" id="COG1017">
    <property type="taxonomic scope" value="Bacteria"/>
</dbReference>
<evidence type="ECO:0000259" key="6">
    <source>
        <dbReference type="PROSITE" id="PS01033"/>
    </source>
</evidence>
<keyword evidence="4" id="KW-0408">Iron</keyword>
<comment type="similarity">
    <text evidence="5">Belongs to the globin family.</text>
</comment>
<dbReference type="HOGENOM" id="CLU_003827_13_3_5"/>
<keyword evidence="2 5" id="KW-0561">Oxygen transport</keyword>
<dbReference type="InterPro" id="IPR000971">
    <property type="entry name" value="Globin"/>
</dbReference>
<evidence type="ECO:0000256" key="3">
    <source>
        <dbReference type="ARBA" id="ARBA00022723"/>
    </source>
</evidence>
<keyword evidence="3" id="KW-0479">Metal-binding</keyword>
<name>Q6N3I4_RHOPA</name>
<dbReference type="AlphaFoldDB" id="Q6N3I4"/>
<keyword evidence="1 5" id="KW-0349">Heme</keyword>
<organism evidence="7">
    <name type="scientific">Rhodopseudomonas palustris (strain ATCC BAA-98 / CGA009)</name>
    <dbReference type="NCBI Taxonomy" id="258594"/>
    <lineage>
        <taxon>Bacteria</taxon>
        <taxon>Pseudomonadati</taxon>
        <taxon>Pseudomonadota</taxon>
        <taxon>Alphaproteobacteria</taxon>
        <taxon>Hyphomicrobiales</taxon>
        <taxon>Nitrobacteraceae</taxon>
        <taxon>Rhodopseudomonas</taxon>
    </lineage>
</organism>
<dbReference type="Gene3D" id="1.10.490.10">
    <property type="entry name" value="Globins"/>
    <property type="match status" value="1"/>
</dbReference>
<dbReference type="PANTHER" id="PTHR43396">
    <property type="entry name" value="FLAVOHEMOPROTEIN"/>
    <property type="match status" value="1"/>
</dbReference>
<protein>
    <submittedName>
        <fullName evidence="7">Possible hemoprotein</fullName>
    </submittedName>
</protein>
<dbReference type="GO" id="GO:0019825">
    <property type="term" value="F:oxygen binding"/>
    <property type="evidence" value="ECO:0007669"/>
    <property type="project" value="InterPro"/>
</dbReference>
<dbReference type="PhylomeDB" id="Q6N3I4"/>
<dbReference type="GO" id="GO:0005344">
    <property type="term" value="F:oxygen carrier activity"/>
    <property type="evidence" value="ECO:0007669"/>
    <property type="project" value="UniProtKB-KW"/>
</dbReference>
<dbReference type="PANTHER" id="PTHR43396:SF3">
    <property type="entry name" value="FLAVOHEMOPROTEIN"/>
    <property type="match status" value="1"/>
</dbReference>
<dbReference type="GO" id="GO:0046210">
    <property type="term" value="P:nitric oxide catabolic process"/>
    <property type="evidence" value="ECO:0007669"/>
    <property type="project" value="TreeGrafter"/>
</dbReference>
<reference evidence="7" key="1">
    <citation type="journal article" date="2004" name="Nat. Biotechnol.">
        <title>Complete genome sequence of the metabolically versatile photosynthetic bacterium Rhodopseudomonas palustris.</title>
        <authorList>
            <person name="Larimer F.W."/>
            <person name="Chain P."/>
            <person name="Hauser L."/>
            <person name="Lamerdin J."/>
            <person name="Malfatti S."/>
            <person name="Do L."/>
            <person name="Land M.L."/>
            <person name="Pelletier D.A."/>
            <person name="Beatty J.T."/>
            <person name="Lang A.S."/>
            <person name="Tabita F.R."/>
            <person name="Gibson J.L."/>
            <person name="Hanson T.E."/>
            <person name="Bobst C."/>
            <person name="Torres J.L."/>
            <person name="Peres C."/>
            <person name="Harrison F.H."/>
            <person name="Gibson J."/>
            <person name="Harwood C.S."/>
        </authorList>
    </citation>
    <scope>NUCLEOTIDE SEQUENCE [LARGE SCALE GENOMIC DNA]</scope>
    <source>
        <strain evidence="7">CGA009</strain>
    </source>
</reference>
<proteinExistence type="inferred from homology"/>
<gene>
    <name evidence="7" type="ordered locus">RPA3709</name>
</gene>
<dbReference type="CDD" id="cd12131">
    <property type="entry name" value="HGbI-like"/>
    <property type="match status" value="1"/>
</dbReference>
<sequence length="141" mass="15460">MMTPQAIALVQQSFARLTPISDETATLFYERLFATAPELRPLFHGDMRRQGKKLMSTLNVVVTGLTDLTTILPATGRLARLHVAYGVSAAHYTPFGAALLWTLERELGAEWTPELAAAWRDAYAMLSETMLAAAYGDTTPS</sequence>
<evidence type="ECO:0000256" key="5">
    <source>
        <dbReference type="RuleBase" id="RU000356"/>
    </source>
</evidence>
<dbReference type="GO" id="GO:0071949">
    <property type="term" value="F:FAD binding"/>
    <property type="evidence" value="ECO:0007669"/>
    <property type="project" value="TreeGrafter"/>
</dbReference>
<evidence type="ECO:0000313" key="7">
    <source>
        <dbReference type="EMBL" id="CAE29150.1"/>
    </source>
</evidence>
<dbReference type="InterPro" id="IPR009050">
    <property type="entry name" value="Globin-like_sf"/>
</dbReference>
<accession>Q6N3I4</accession>
<dbReference type="GO" id="GO:0008941">
    <property type="term" value="F:nitric oxide dioxygenase NAD(P)H activity"/>
    <property type="evidence" value="ECO:0007669"/>
    <property type="project" value="TreeGrafter"/>
</dbReference>